<dbReference type="Proteomes" id="UP001159363">
    <property type="component" value="Chromosome 2"/>
</dbReference>
<reference evidence="2 3" key="1">
    <citation type="submission" date="2023-02" db="EMBL/GenBank/DDBJ databases">
        <title>LHISI_Scaffold_Assembly.</title>
        <authorList>
            <person name="Stuart O.P."/>
            <person name="Cleave R."/>
            <person name="Magrath M.J.L."/>
            <person name="Mikheyev A.S."/>
        </authorList>
    </citation>
    <scope>NUCLEOTIDE SEQUENCE [LARGE SCALE GENOMIC DNA]</scope>
    <source>
        <strain evidence="2">Daus_M_001</strain>
        <tissue evidence="2">Leg muscle</tissue>
    </source>
</reference>
<organism evidence="2 3">
    <name type="scientific">Dryococelus australis</name>
    <dbReference type="NCBI Taxonomy" id="614101"/>
    <lineage>
        <taxon>Eukaryota</taxon>
        <taxon>Metazoa</taxon>
        <taxon>Ecdysozoa</taxon>
        <taxon>Arthropoda</taxon>
        <taxon>Hexapoda</taxon>
        <taxon>Insecta</taxon>
        <taxon>Pterygota</taxon>
        <taxon>Neoptera</taxon>
        <taxon>Polyneoptera</taxon>
        <taxon>Phasmatodea</taxon>
        <taxon>Verophasmatodea</taxon>
        <taxon>Anareolatae</taxon>
        <taxon>Phasmatidae</taxon>
        <taxon>Eurycanthinae</taxon>
        <taxon>Dryococelus</taxon>
    </lineage>
</organism>
<proteinExistence type="predicted"/>
<feature type="domain" description="Reverse transcriptase Ty1/copia-type" evidence="1">
    <location>
        <begin position="4"/>
        <end position="50"/>
    </location>
</feature>
<evidence type="ECO:0000313" key="3">
    <source>
        <dbReference type="Proteomes" id="UP001159363"/>
    </source>
</evidence>
<gene>
    <name evidence="2" type="ORF">PR048_004703</name>
</gene>
<keyword evidence="3" id="KW-1185">Reference proteome</keyword>
<protein>
    <recommendedName>
        <fullName evidence="1">Reverse transcriptase Ty1/copia-type domain-containing protein</fullName>
    </recommendedName>
</protein>
<dbReference type="EMBL" id="JARBHB010000002">
    <property type="protein sequence ID" value="KAJ8892123.1"/>
    <property type="molecule type" value="Genomic_DNA"/>
</dbReference>
<comment type="caution">
    <text evidence="2">The sequence shown here is derived from an EMBL/GenBank/DDBJ whole genome shotgun (WGS) entry which is preliminary data.</text>
</comment>
<name>A0ABQ9I653_9NEOP</name>
<evidence type="ECO:0000313" key="2">
    <source>
        <dbReference type="EMBL" id="KAJ8892123.1"/>
    </source>
</evidence>
<dbReference type="InterPro" id="IPR013103">
    <property type="entry name" value="RVT_2"/>
</dbReference>
<sequence length="129" mass="14681">MTSLETFLSAAVQKEWSIDHLDMKCTFLYGELDKPVYMKVPEGVIVKEENGNEHDEYVALASAATKFLYVKNILTEILALPEICIEIFEDNQSCIKICSTSKTKRSKYISVKIHFVKGLVLERKISMLS</sequence>
<accession>A0ABQ9I653</accession>
<evidence type="ECO:0000259" key="1">
    <source>
        <dbReference type="Pfam" id="PF07727"/>
    </source>
</evidence>
<dbReference type="Pfam" id="PF07727">
    <property type="entry name" value="RVT_2"/>
    <property type="match status" value="1"/>
</dbReference>